<protein>
    <submittedName>
        <fullName evidence="1">Uncharacterized protein</fullName>
    </submittedName>
</protein>
<proteinExistence type="predicted"/>
<dbReference type="Proteomes" id="UP001165960">
    <property type="component" value="Unassembled WGS sequence"/>
</dbReference>
<name>A0ACC2T1S9_9FUNG</name>
<dbReference type="EMBL" id="QTSX02003718">
    <property type="protein sequence ID" value="KAJ9068557.1"/>
    <property type="molecule type" value="Genomic_DNA"/>
</dbReference>
<gene>
    <name evidence="1" type="ORF">DSO57_1027479</name>
</gene>
<comment type="caution">
    <text evidence="1">The sequence shown here is derived from an EMBL/GenBank/DDBJ whole genome shotgun (WGS) entry which is preliminary data.</text>
</comment>
<keyword evidence="2" id="KW-1185">Reference proteome</keyword>
<reference evidence="1" key="1">
    <citation type="submission" date="2022-04" db="EMBL/GenBank/DDBJ databases">
        <title>Genome of the entomopathogenic fungus Entomophthora muscae.</title>
        <authorList>
            <person name="Elya C."/>
            <person name="Lovett B.R."/>
            <person name="Lee E."/>
            <person name="Macias A.M."/>
            <person name="Hajek A.E."/>
            <person name="De Bivort B.L."/>
            <person name="Kasson M.T."/>
            <person name="De Fine Licht H.H."/>
            <person name="Stajich J.E."/>
        </authorList>
    </citation>
    <scope>NUCLEOTIDE SEQUENCE</scope>
    <source>
        <strain evidence="1">Berkeley</strain>
    </source>
</reference>
<organism evidence="1 2">
    <name type="scientific">Entomophthora muscae</name>
    <dbReference type="NCBI Taxonomy" id="34485"/>
    <lineage>
        <taxon>Eukaryota</taxon>
        <taxon>Fungi</taxon>
        <taxon>Fungi incertae sedis</taxon>
        <taxon>Zoopagomycota</taxon>
        <taxon>Entomophthoromycotina</taxon>
        <taxon>Entomophthoromycetes</taxon>
        <taxon>Entomophthorales</taxon>
        <taxon>Entomophthoraceae</taxon>
        <taxon>Entomophthora</taxon>
    </lineage>
</organism>
<evidence type="ECO:0000313" key="2">
    <source>
        <dbReference type="Proteomes" id="UP001165960"/>
    </source>
</evidence>
<sequence length="117" mass="13117">MLTKILSNSPKAPSIPPRLPRPPRRSLNPQRRLHLSPPLSRAVKFRGPLLALDWDVFPRSSKKVACVQAKPLQNLEDLAHTVDKRFVLAFPAEVLISPLESPPTAEETLIWLDCLLS</sequence>
<evidence type="ECO:0000313" key="1">
    <source>
        <dbReference type="EMBL" id="KAJ9068557.1"/>
    </source>
</evidence>
<accession>A0ACC2T1S9</accession>